<evidence type="ECO:0000313" key="12">
    <source>
        <dbReference type="EMBL" id="MBE0563891.1"/>
    </source>
</evidence>
<name>A0A011UHA4_BRUAN</name>
<evidence type="ECO:0000256" key="2">
    <source>
        <dbReference type="ARBA" id="ARBA00009174"/>
    </source>
</evidence>
<dbReference type="SMR" id="A0A011UHA4"/>
<dbReference type="GO" id="GO:0016020">
    <property type="term" value="C:membrane"/>
    <property type="evidence" value="ECO:0007669"/>
    <property type="project" value="GOC"/>
</dbReference>
<dbReference type="Proteomes" id="UP000642265">
    <property type="component" value="Unassembled WGS sequence"/>
</dbReference>
<dbReference type="Proteomes" id="UP000441102">
    <property type="component" value="Unassembled WGS sequence"/>
</dbReference>
<dbReference type="GO" id="GO:0006633">
    <property type="term" value="P:fatty acid biosynthetic process"/>
    <property type="evidence" value="ECO:0007669"/>
    <property type="project" value="UniProtKB-UniRule"/>
</dbReference>
<comment type="subcellular location">
    <subcellularLocation>
        <location evidence="1 9">Cytoplasm</location>
    </subcellularLocation>
</comment>
<keyword evidence="7 9" id="KW-0456">Lyase</keyword>
<evidence type="ECO:0000256" key="7">
    <source>
        <dbReference type="ARBA" id="ARBA00023239"/>
    </source>
</evidence>
<keyword evidence="4 9" id="KW-0444">Lipid biosynthesis</keyword>
<reference evidence="12" key="2">
    <citation type="submission" date="2020-09" db="EMBL/GenBank/DDBJ databases">
        <authorList>
            <person name="Dalcin Martins P."/>
        </authorList>
    </citation>
    <scope>NUCLEOTIDE SEQUENCE</scope>
    <source>
        <strain evidence="12">MAG47</strain>
    </source>
</reference>
<comment type="similarity">
    <text evidence="2 9">Belongs to the thioester dehydratase family. FabZ subfamily.</text>
</comment>
<accession>A0A011UHA4</accession>
<sequence>MSDANQTKLEAADIQDLLAVLPHRYPFLLIDRIVDIDGDVSATGIKNVTINEPHFTGHFPEKPIMPGVLIVEAMAQTAGAISLLQRKTGRPGVVYFMTIDNAKFRRPVIPGDRLLLHVKKIKQRANISKYECIAEVDGVKVAEAEVAAMISTAEESQ</sequence>
<dbReference type="PANTHER" id="PTHR30272">
    <property type="entry name" value="3-HYDROXYACYL-[ACYL-CARRIER-PROTEIN] DEHYDRATASE"/>
    <property type="match status" value="1"/>
</dbReference>
<keyword evidence="3 9" id="KW-0963">Cytoplasm</keyword>
<dbReference type="EC" id="4.2.1.59" evidence="9"/>
<dbReference type="InterPro" id="IPR013114">
    <property type="entry name" value="FabA_FabZ"/>
</dbReference>
<evidence type="ECO:0000313" key="14">
    <source>
        <dbReference type="Proteomes" id="UP000481876"/>
    </source>
</evidence>
<dbReference type="SUPFAM" id="SSF54637">
    <property type="entry name" value="Thioesterase/thiol ester dehydrase-isomerase"/>
    <property type="match status" value="1"/>
</dbReference>
<dbReference type="OMA" id="FPGRPLM"/>
<evidence type="ECO:0000256" key="8">
    <source>
        <dbReference type="ARBA" id="ARBA00025049"/>
    </source>
</evidence>
<feature type="active site" evidence="9">
    <location>
        <position position="58"/>
    </location>
</feature>
<evidence type="ECO:0000313" key="11">
    <source>
        <dbReference type="EMBL" id="KAB2803265.1"/>
    </source>
</evidence>
<evidence type="ECO:0000256" key="3">
    <source>
        <dbReference type="ARBA" id="ARBA00022490"/>
    </source>
</evidence>
<dbReference type="HAMAP" id="MF_00406">
    <property type="entry name" value="FabZ"/>
    <property type="match status" value="1"/>
</dbReference>
<dbReference type="GO" id="GO:0009245">
    <property type="term" value="P:lipid A biosynthetic process"/>
    <property type="evidence" value="ECO:0007669"/>
    <property type="project" value="UniProtKB-UniRule"/>
</dbReference>
<comment type="caution">
    <text evidence="11">The sequence shown here is derived from an EMBL/GenBank/DDBJ whole genome shotgun (WGS) entry which is preliminary data.</text>
</comment>
<dbReference type="GO" id="GO:0019171">
    <property type="term" value="F:(3R)-hydroxyacyl-[acyl-carrier-protein] dehydratase activity"/>
    <property type="evidence" value="ECO:0007669"/>
    <property type="project" value="UniProtKB-EC"/>
</dbReference>
<reference evidence="13 14" key="1">
    <citation type="submission" date="2019-09" db="EMBL/GenBank/DDBJ databases">
        <title>Taxonomic organization of the family Brucellaceae based on a phylogenomic approach.</title>
        <authorList>
            <person name="Leclercq S."/>
            <person name="Cloeckaert A."/>
            <person name="Zygmunt M.S."/>
        </authorList>
    </citation>
    <scope>NUCLEOTIDE SEQUENCE [LARGE SCALE GENOMIC DNA]</scope>
    <source>
        <strain evidence="11 13">CCUG 34461</strain>
        <strain evidence="10 14">LMG 3313</strain>
    </source>
</reference>
<dbReference type="KEGG" id="oah:DR92_1530"/>
<organism evidence="11 13">
    <name type="scientific">Brucella anthropi</name>
    <name type="common">Ochrobactrum anthropi</name>
    <dbReference type="NCBI Taxonomy" id="529"/>
    <lineage>
        <taxon>Bacteria</taxon>
        <taxon>Pseudomonadati</taxon>
        <taxon>Pseudomonadota</taxon>
        <taxon>Alphaproteobacteria</taxon>
        <taxon>Hyphomicrobiales</taxon>
        <taxon>Brucellaceae</taxon>
        <taxon>Brucella/Ochrobactrum group</taxon>
        <taxon>Brucella</taxon>
    </lineage>
</organism>
<evidence type="ECO:0000256" key="1">
    <source>
        <dbReference type="ARBA" id="ARBA00004496"/>
    </source>
</evidence>
<dbReference type="NCBIfam" id="TIGR01750">
    <property type="entry name" value="fabZ"/>
    <property type="match status" value="1"/>
</dbReference>
<keyword evidence="5 9" id="KW-0441">Lipid A biosynthesis</keyword>
<evidence type="ECO:0000313" key="13">
    <source>
        <dbReference type="Proteomes" id="UP000441102"/>
    </source>
</evidence>
<dbReference type="InterPro" id="IPR029069">
    <property type="entry name" value="HotDog_dom_sf"/>
</dbReference>
<dbReference type="Gene3D" id="3.10.129.10">
    <property type="entry name" value="Hotdog Thioesterase"/>
    <property type="match status" value="1"/>
</dbReference>
<evidence type="ECO:0000256" key="4">
    <source>
        <dbReference type="ARBA" id="ARBA00022516"/>
    </source>
</evidence>
<dbReference type="CDD" id="cd01288">
    <property type="entry name" value="FabZ"/>
    <property type="match status" value="1"/>
</dbReference>
<dbReference type="EMBL" id="JACZKO010000065">
    <property type="protein sequence ID" value="MBE0563891.1"/>
    <property type="molecule type" value="Genomic_DNA"/>
</dbReference>
<dbReference type="PANTHER" id="PTHR30272:SF1">
    <property type="entry name" value="3-HYDROXYACYL-[ACYL-CARRIER-PROTEIN] DEHYDRATASE"/>
    <property type="match status" value="1"/>
</dbReference>
<comment type="catalytic activity">
    <reaction evidence="9">
        <text>a (3R)-hydroxyacyl-[ACP] = a (2E)-enoyl-[ACP] + H2O</text>
        <dbReference type="Rhea" id="RHEA:13097"/>
        <dbReference type="Rhea" id="RHEA-COMP:9925"/>
        <dbReference type="Rhea" id="RHEA-COMP:9945"/>
        <dbReference type="ChEBI" id="CHEBI:15377"/>
        <dbReference type="ChEBI" id="CHEBI:78784"/>
        <dbReference type="ChEBI" id="CHEBI:78827"/>
        <dbReference type="EC" id="4.2.1.59"/>
    </reaction>
</comment>
<dbReference type="AlphaFoldDB" id="A0A011UHA4"/>
<dbReference type="GO" id="GO:0005737">
    <property type="term" value="C:cytoplasm"/>
    <property type="evidence" value="ECO:0007669"/>
    <property type="project" value="UniProtKB-SubCell"/>
</dbReference>
<dbReference type="EMBL" id="WBWS01000002">
    <property type="protein sequence ID" value="KAB2773120.1"/>
    <property type="molecule type" value="Genomic_DNA"/>
</dbReference>
<dbReference type="RefSeq" id="WP_010659985.1">
    <property type="nucleotide sequence ID" value="NZ_CP008820.1"/>
</dbReference>
<dbReference type="Pfam" id="PF07977">
    <property type="entry name" value="FabA"/>
    <property type="match status" value="1"/>
</dbReference>
<comment type="function">
    <text evidence="8 9">Involved in unsaturated fatty acids biosynthesis. Catalyzes the dehydration of short chain beta-hydroxyacyl-ACPs and long chain saturated and unsaturated beta-hydroxyacyl-ACPs.</text>
</comment>
<dbReference type="NCBIfam" id="NF000582">
    <property type="entry name" value="PRK00006.1"/>
    <property type="match status" value="1"/>
</dbReference>
<reference evidence="12" key="3">
    <citation type="submission" date="2020-10" db="EMBL/GenBank/DDBJ databases">
        <title>Enrichment of novel Verrucomicrobia, Bacteroidetes and Krumholzibacteria in an oxygen-limited, methane- and iron-fed bioreactor inoculated with Bothnian Sea sediments.</title>
        <authorList>
            <person name="Martins P.D."/>
            <person name="de Jong A."/>
            <person name="Lenstra W.K."/>
            <person name="van Helmond N.A.G.M."/>
            <person name="Slomp C.P."/>
            <person name="Jetten M.S.M."/>
            <person name="Welte C.U."/>
            <person name="Rasigraf O."/>
        </authorList>
    </citation>
    <scope>NUCLEOTIDE SEQUENCE</scope>
    <source>
        <strain evidence="12">MAG47</strain>
    </source>
</reference>
<keyword evidence="6 9" id="KW-0443">Lipid metabolism</keyword>
<evidence type="ECO:0000256" key="6">
    <source>
        <dbReference type="ARBA" id="ARBA00023098"/>
    </source>
</evidence>
<dbReference type="GeneID" id="61317505"/>
<evidence type="ECO:0000256" key="9">
    <source>
        <dbReference type="HAMAP-Rule" id="MF_00406"/>
    </source>
</evidence>
<evidence type="ECO:0000256" key="5">
    <source>
        <dbReference type="ARBA" id="ARBA00022556"/>
    </source>
</evidence>
<dbReference type="FunFam" id="3.10.129.10:FF:000001">
    <property type="entry name" value="3-hydroxyacyl-[acyl-carrier-protein] dehydratase FabZ"/>
    <property type="match status" value="1"/>
</dbReference>
<gene>
    <name evidence="9 11" type="primary">fabZ</name>
    <name evidence="10" type="ORF">F9L04_03145</name>
    <name evidence="11" type="ORF">F9L06_03660</name>
    <name evidence="12" type="ORF">IH622_24180</name>
</gene>
<dbReference type="EMBL" id="WBWX01000001">
    <property type="protein sequence ID" value="KAB2803265.1"/>
    <property type="molecule type" value="Genomic_DNA"/>
</dbReference>
<proteinExistence type="inferred from homology"/>
<dbReference type="InterPro" id="IPR010084">
    <property type="entry name" value="FabZ"/>
</dbReference>
<dbReference type="Proteomes" id="UP000481876">
    <property type="component" value="Unassembled WGS sequence"/>
</dbReference>
<protein>
    <recommendedName>
        <fullName evidence="9">3-hydroxyacyl-[acyl-carrier-protein] dehydratase FabZ</fullName>
        <ecNumber evidence="9">4.2.1.59</ecNumber>
    </recommendedName>
    <alternativeName>
        <fullName evidence="9">(3R)-hydroxymyristoyl-[acyl-carrier-protein] dehydratase</fullName>
        <shortName evidence="9">(3R)-hydroxymyristoyl-ACP dehydrase</shortName>
    </alternativeName>
    <alternativeName>
        <fullName evidence="9">Beta-hydroxyacyl-ACP dehydratase</fullName>
    </alternativeName>
</protein>
<evidence type="ECO:0000313" key="10">
    <source>
        <dbReference type="EMBL" id="KAB2773120.1"/>
    </source>
</evidence>